<feature type="binding site" evidence="6">
    <location>
        <position position="247"/>
    </location>
    <ligand>
        <name>Mg(2+)</name>
        <dbReference type="ChEBI" id="CHEBI:18420"/>
        <label>1</label>
        <note>catalytic</note>
    </ligand>
</feature>
<comment type="similarity">
    <text evidence="2">Belongs to the inositol monophosphatase superfamily.</text>
</comment>
<comment type="caution">
    <text evidence="8">The sequence shown here is derived from an EMBL/GenBank/DDBJ whole genome shotgun (WGS) entry which is preliminary data.</text>
</comment>
<evidence type="ECO:0000256" key="5">
    <source>
        <dbReference type="ARBA" id="ARBA00022842"/>
    </source>
</evidence>
<dbReference type="Gene3D" id="3.30.540.10">
    <property type="entry name" value="Fructose-1,6-Bisphosphatase, subunit A, domain 1"/>
    <property type="match status" value="1"/>
</dbReference>
<dbReference type="GeneID" id="89939303"/>
<accession>A0AAN6TEA9</accession>
<dbReference type="GO" id="GO:0046872">
    <property type="term" value="F:metal ion binding"/>
    <property type="evidence" value="ECO:0007669"/>
    <property type="project" value="UniProtKB-KW"/>
</dbReference>
<dbReference type="PANTHER" id="PTHR43200:SF2">
    <property type="entry name" value="3'(2'),5'-BISPHOSPHATE NUCLEOTIDASE"/>
    <property type="match status" value="1"/>
</dbReference>
<feature type="binding site" evidence="6">
    <location>
        <position position="418"/>
    </location>
    <ligand>
        <name>Mg(2+)</name>
        <dbReference type="ChEBI" id="CHEBI:18420"/>
        <label>1</label>
        <note>catalytic</note>
    </ligand>
</feature>
<dbReference type="EMBL" id="MU853342">
    <property type="protein sequence ID" value="KAK4112510.1"/>
    <property type="molecule type" value="Genomic_DNA"/>
</dbReference>
<evidence type="ECO:0000256" key="7">
    <source>
        <dbReference type="SAM" id="MobiDB-lite"/>
    </source>
</evidence>
<dbReference type="PANTHER" id="PTHR43200">
    <property type="entry name" value="PHOSPHATASE"/>
    <property type="match status" value="1"/>
</dbReference>
<dbReference type="SUPFAM" id="SSF56655">
    <property type="entry name" value="Carbohydrate phosphatase"/>
    <property type="match status" value="1"/>
</dbReference>
<dbReference type="Pfam" id="PF00459">
    <property type="entry name" value="Inositol_P"/>
    <property type="match status" value="1"/>
</dbReference>
<dbReference type="Proteomes" id="UP001302812">
    <property type="component" value="Unassembled WGS sequence"/>
</dbReference>
<evidence type="ECO:0000256" key="4">
    <source>
        <dbReference type="ARBA" id="ARBA00022801"/>
    </source>
</evidence>
<feature type="binding site" evidence="6">
    <location>
        <position position="177"/>
    </location>
    <ligand>
        <name>Mg(2+)</name>
        <dbReference type="ChEBI" id="CHEBI:18420"/>
        <label>1</label>
        <note>catalytic</note>
    </ligand>
</feature>
<dbReference type="InterPro" id="IPR051090">
    <property type="entry name" value="Inositol_monoP_superfamily"/>
</dbReference>
<gene>
    <name evidence="8" type="ORF">N656DRAFT_779373</name>
</gene>
<evidence type="ECO:0000256" key="1">
    <source>
        <dbReference type="ARBA" id="ARBA00001946"/>
    </source>
</evidence>
<comment type="cofactor">
    <cofactor evidence="1 6">
        <name>Mg(2+)</name>
        <dbReference type="ChEBI" id="CHEBI:18420"/>
    </cofactor>
</comment>
<evidence type="ECO:0000313" key="8">
    <source>
        <dbReference type="EMBL" id="KAK4112510.1"/>
    </source>
</evidence>
<evidence type="ECO:0000256" key="3">
    <source>
        <dbReference type="ARBA" id="ARBA00022723"/>
    </source>
</evidence>
<dbReference type="Gene3D" id="3.40.190.80">
    <property type="match status" value="1"/>
</dbReference>
<dbReference type="AlphaFoldDB" id="A0AAN6TEA9"/>
<feature type="compositionally biased region" description="Polar residues" evidence="7">
    <location>
        <begin position="53"/>
        <end position="63"/>
    </location>
</feature>
<dbReference type="CDD" id="cd01517">
    <property type="entry name" value="PAP_phosphatase"/>
    <property type="match status" value="1"/>
</dbReference>
<proteinExistence type="inferred from homology"/>
<keyword evidence="5 6" id="KW-0460">Magnesium</keyword>
<feature type="binding site" evidence="6">
    <location>
        <position position="244"/>
    </location>
    <ligand>
        <name>Mg(2+)</name>
        <dbReference type="ChEBI" id="CHEBI:18420"/>
        <label>1</label>
        <note>catalytic</note>
    </ligand>
</feature>
<dbReference type="InterPro" id="IPR000760">
    <property type="entry name" value="Inositol_monophosphatase-like"/>
</dbReference>
<keyword evidence="4" id="KW-0378">Hydrolase</keyword>
<keyword evidence="9" id="KW-1185">Reference proteome</keyword>
<reference evidence="8" key="2">
    <citation type="submission" date="2023-05" db="EMBL/GenBank/DDBJ databases">
        <authorList>
            <consortium name="Lawrence Berkeley National Laboratory"/>
            <person name="Steindorff A."/>
            <person name="Hensen N."/>
            <person name="Bonometti L."/>
            <person name="Westerberg I."/>
            <person name="Brannstrom I.O."/>
            <person name="Guillou S."/>
            <person name="Cros-Aarteil S."/>
            <person name="Calhoun S."/>
            <person name="Haridas S."/>
            <person name="Kuo A."/>
            <person name="Mondo S."/>
            <person name="Pangilinan J."/>
            <person name="Riley R."/>
            <person name="Labutti K."/>
            <person name="Andreopoulos B."/>
            <person name="Lipzen A."/>
            <person name="Chen C."/>
            <person name="Yanf M."/>
            <person name="Daum C."/>
            <person name="Ng V."/>
            <person name="Clum A."/>
            <person name="Ohm R."/>
            <person name="Martin F."/>
            <person name="Silar P."/>
            <person name="Natvig D."/>
            <person name="Lalanne C."/>
            <person name="Gautier V."/>
            <person name="Ament-Velasquez S.L."/>
            <person name="Kruys A."/>
            <person name="Hutchinson M.I."/>
            <person name="Powell A.J."/>
            <person name="Barry K."/>
            <person name="Miller A.N."/>
            <person name="Grigoriev I.V."/>
            <person name="Debuchy R."/>
            <person name="Gladieux P."/>
            <person name="Thoren M.H."/>
            <person name="Johannesson H."/>
        </authorList>
    </citation>
    <scope>NUCLEOTIDE SEQUENCE</scope>
    <source>
        <strain evidence="8">CBS 508.74</strain>
    </source>
</reference>
<evidence type="ECO:0000313" key="9">
    <source>
        <dbReference type="Proteomes" id="UP001302812"/>
    </source>
</evidence>
<name>A0AAN6TEA9_9PEZI</name>
<evidence type="ECO:0000256" key="6">
    <source>
        <dbReference type="PIRSR" id="PIRSR600760-2"/>
    </source>
</evidence>
<keyword evidence="3 6" id="KW-0479">Metal-binding</keyword>
<dbReference type="GO" id="GO:0008441">
    <property type="term" value="F:3'(2'),5'-bisphosphate nucleotidase activity"/>
    <property type="evidence" value="ECO:0007669"/>
    <property type="project" value="TreeGrafter"/>
</dbReference>
<dbReference type="RefSeq" id="XP_064670080.1">
    <property type="nucleotide sequence ID" value="XM_064815178.1"/>
</dbReference>
<evidence type="ECO:0000256" key="2">
    <source>
        <dbReference type="ARBA" id="ARBA00009759"/>
    </source>
</evidence>
<dbReference type="GO" id="GO:0000103">
    <property type="term" value="P:sulfate assimilation"/>
    <property type="evidence" value="ECO:0007669"/>
    <property type="project" value="TreeGrafter"/>
</dbReference>
<reference evidence="8" key="1">
    <citation type="journal article" date="2023" name="Mol. Phylogenet. Evol.">
        <title>Genome-scale phylogeny and comparative genomics of the fungal order Sordariales.</title>
        <authorList>
            <person name="Hensen N."/>
            <person name="Bonometti L."/>
            <person name="Westerberg I."/>
            <person name="Brannstrom I.O."/>
            <person name="Guillou S."/>
            <person name="Cros-Aarteil S."/>
            <person name="Calhoun S."/>
            <person name="Haridas S."/>
            <person name="Kuo A."/>
            <person name="Mondo S."/>
            <person name="Pangilinan J."/>
            <person name="Riley R."/>
            <person name="LaButti K."/>
            <person name="Andreopoulos B."/>
            <person name="Lipzen A."/>
            <person name="Chen C."/>
            <person name="Yan M."/>
            <person name="Daum C."/>
            <person name="Ng V."/>
            <person name="Clum A."/>
            <person name="Steindorff A."/>
            <person name="Ohm R.A."/>
            <person name="Martin F."/>
            <person name="Silar P."/>
            <person name="Natvig D.O."/>
            <person name="Lalanne C."/>
            <person name="Gautier V."/>
            <person name="Ament-Velasquez S.L."/>
            <person name="Kruys A."/>
            <person name="Hutchinson M.I."/>
            <person name="Powell A.J."/>
            <person name="Barry K."/>
            <person name="Miller A.N."/>
            <person name="Grigoriev I.V."/>
            <person name="Debuchy R."/>
            <person name="Gladieux P."/>
            <person name="Hiltunen Thoren M."/>
            <person name="Johannesson H."/>
        </authorList>
    </citation>
    <scope>NUCLEOTIDE SEQUENCE</scope>
    <source>
        <strain evidence="8">CBS 508.74</strain>
    </source>
</reference>
<sequence>MNRHLFTWATWPAAGPGSNHSQLVEDRSQQQVFPKPKMHPKPKPGQLQPPHAQMQQLQIRSAQPSPPTTTPSFHHDTAPRWGTEEAYERALHIAQLAVQRAALATRAVQKTEVLPKLQNRGHGVTATTSTGGTGSGETAFSYKKPDKTPVTIADYAAQALLISGLAKAFGNHSFLGEEDAEALRKNHGLCRRVWELVQSTRLDDGESEALLGRPETVDEMLDAMALGGQDNAAQKLAGTCWVMDPVDGTTPFLRGGQYAISLALIEKKKEVIGVLACPNLAYKPPTLSGRGAGYVDVKEDDRDRVGRGLMLSAMKGKGASMRPLGKGALLDSMPISRSSLRQPKLSELKFVDSANSPATLTEKVDIMAQKTGSLGNLRTEIYSSHVRYAAMALGGKELVQVRVPKEVEGEKAHWCVWDHAGSQLIYTETGGKVTDVAGQRIDFGAGSRLVNNWGVITADRDIHDAILSKVREMQAEGEGQSNRS</sequence>
<dbReference type="PROSITE" id="PS00629">
    <property type="entry name" value="IMP_1"/>
    <property type="match status" value="1"/>
</dbReference>
<feature type="region of interest" description="Disordered" evidence="7">
    <location>
        <begin position="11"/>
        <end position="78"/>
    </location>
</feature>
<organism evidence="8 9">
    <name type="scientific">Canariomyces notabilis</name>
    <dbReference type="NCBI Taxonomy" id="2074819"/>
    <lineage>
        <taxon>Eukaryota</taxon>
        <taxon>Fungi</taxon>
        <taxon>Dikarya</taxon>
        <taxon>Ascomycota</taxon>
        <taxon>Pezizomycotina</taxon>
        <taxon>Sordariomycetes</taxon>
        <taxon>Sordariomycetidae</taxon>
        <taxon>Sordariales</taxon>
        <taxon>Chaetomiaceae</taxon>
        <taxon>Canariomyces</taxon>
    </lineage>
</organism>
<protein>
    <submittedName>
        <fullName evidence="8">Carbohydrate phosphatase</fullName>
    </submittedName>
</protein>
<dbReference type="InterPro" id="IPR020583">
    <property type="entry name" value="Inositol_monoP_metal-BS"/>
</dbReference>